<dbReference type="InterPro" id="IPR014756">
    <property type="entry name" value="Ig_E-set"/>
</dbReference>
<evidence type="ECO:0000259" key="12">
    <source>
        <dbReference type="Pfam" id="PF04234"/>
    </source>
</evidence>
<dbReference type="Proteomes" id="UP000635996">
    <property type="component" value="Unassembled WGS sequence"/>
</dbReference>
<feature type="compositionally biased region" description="Low complexity" evidence="9">
    <location>
        <begin position="541"/>
        <end position="553"/>
    </location>
</feature>
<dbReference type="InterPro" id="IPR032694">
    <property type="entry name" value="CopC/D"/>
</dbReference>
<evidence type="ECO:0000256" key="11">
    <source>
        <dbReference type="SAM" id="SignalP"/>
    </source>
</evidence>
<feature type="signal peptide" evidence="11">
    <location>
        <begin position="1"/>
        <end position="32"/>
    </location>
</feature>
<feature type="transmembrane region" description="Helical" evidence="10">
    <location>
        <begin position="379"/>
        <end position="397"/>
    </location>
</feature>
<feature type="chain" id="PRO_5046915015" description="Transport integral membrane protein" evidence="11">
    <location>
        <begin position="33"/>
        <end position="667"/>
    </location>
</feature>
<comment type="subcellular location">
    <subcellularLocation>
        <location evidence="1">Cell membrane</location>
        <topology evidence="1">Multi-pass membrane protein</topology>
    </subcellularLocation>
</comment>
<evidence type="ECO:0000256" key="2">
    <source>
        <dbReference type="ARBA" id="ARBA00022475"/>
    </source>
</evidence>
<dbReference type="Gene3D" id="2.60.40.1220">
    <property type="match status" value="1"/>
</dbReference>
<dbReference type="PANTHER" id="PTHR34820">
    <property type="entry name" value="INNER MEMBRANE PROTEIN YEBZ"/>
    <property type="match status" value="1"/>
</dbReference>
<feature type="transmembrane region" description="Helical" evidence="10">
    <location>
        <begin position="237"/>
        <end position="257"/>
    </location>
</feature>
<keyword evidence="4" id="KW-0479">Metal-binding</keyword>
<evidence type="ECO:0000313" key="14">
    <source>
        <dbReference type="EMBL" id="NJP15787.1"/>
    </source>
</evidence>
<feature type="transmembrane region" description="Helical" evidence="10">
    <location>
        <begin position="156"/>
        <end position="176"/>
    </location>
</feature>
<evidence type="ECO:0000256" key="9">
    <source>
        <dbReference type="SAM" id="MobiDB-lite"/>
    </source>
</evidence>
<evidence type="ECO:0000259" key="13">
    <source>
        <dbReference type="Pfam" id="PF05425"/>
    </source>
</evidence>
<keyword evidence="5 11" id="KW-0732">Signal</keyword>
<dbReference type="InterPro" id="IPR007348">
    <property type="entry name" value="CopC_dom"/>
</dbReference>
<feature type="compositionally biased region" description="Basic and acidic residues" evidence="9">
    <location>
        <begin position="438"/>
        <end position="447"/>
    </location>
</feature>
<evidence type="ECO:0000256" key="5">
    <source>
        <dbReference type="ARBA" id="ARBA00022729"/>
    </source>
</evidence>
<accession>A0ABX0YUU0</accession>
<feature type="transmembrane region" description="Helical" evidence="10">
    <location>
        <begin position="341"/>
        <end position="359"/>
    </location>
</feature>
<feature type="transmembrane region" description="Helical" evidence="10">
    <location>
        <begin position="188"/>
        <end position="210"/>
    </location>
</feature>
<evidence type="ECO:0000256" key="3">
    <source>
        <dbReference type="ARBA" id="ARBA00022692"/>
    </source>
</evidence>
<dbReference type="Pfam" id="PF04234">
    <property type="entry name" value="CopC"/>
    <property type="match status" value="1"/>
</dbReference>
<evidence type="ECO:0000256" key="10">
    <source>
        <dbReference type="SAM" id="Phobius"/>
    </source>
</evidence>
<feature type="transmembrane region" description="Helical" evidence="10">
    <location>
        <begin position="269"/>
        <end position="288"/>
    </location>
</feature>
<dbReference type="InterPro" id="IPR008457">
    <property type="entry name" value="Cu-R_CopD_dom"/>
</dbReference>
<gene>
    <name evidence="14" type="ORF">HCJ95_16205</name>
</gene>
<evidence type="ECO:0000313" key="15">
    <source>
        <dbReference type="Proteomes" id="UP000635996"/>
    </source>
</evidence>
<dbReference type="RefSeq" id="WP_168131814.1">
    <property type="nucleotide sequence ID" value="NZ_BMVZ01000006.1"/>
</dbReference>
<reference evidence="14 15" key="1">
    <citation type="submission" date="2020-03" db="EMBL/GenBank/DDBJ databases">
        <title>WGS of actinomycetes isolated from Thailand.</title>
        <authorList>
            <person name="Thawai C."/>
        </authorList>
    </citation>
    <scope>NUCLEOTIDE SEQUENCE [LARGE SCALE GENOMIC DNA]</scope>
    <source>
        <strain evidence="14 15">NBRC 13905</strain>
    </source>
</reference>
<evidence type="ECO:0000256" key="6">
    <source>
        <dbReference type="ARBA" id="ARBA00022989"/>
    </source>
</evidence>
<dbReference type="SUPFAM" id="SSF81296">
    <property type="entry name" value="E set domains"/>
    <property type="match status" value="1"/>
</dbReference>
<evidence type="ECO:0000256" key="1">
    <source>
        <dbReference type="ARBA" id="ARBA00004651"/>
    </source>
</evidence>
<feature type="domain" description="CopC" evidence="12">
    <location>
        <begin position="33"/>
        <end position="127"/>
    </location>
</feature>
<proteinExistence type="predicted"/>
<comment type="caution">
    <text evidence="14">The sequence shown here is derived from an EMBL/GenBank/DDBJ whole genome shotgun (WGS) entry which is preliminary data.</text>
</comment>
<keyword evidence="6 10" id="KW-1133">Transmembrane helix</keyword>
<evidence type="ECO:0000256" key="8">
    <source>
        <dbReference type="ARBA" id="ARBA00023136"/>
    </source>
</evidence>
<protein>
    <recommendedName>
        <fullName evidence="16">Transport integral membrane protein</fullName>
    </recommendedName>
</protein>
<dbReference type="InterPro" id="IPR014755">
    <property type="entry name" value="Cu-Rt/internalin_Ig-like"/>
</dbReference>
<feature type="region of interest" description="Disordered" evidence="9">
    <location>
        <begin position="413"/>
        <end position="506"/>
    </location>
</feature>
<evidence type="ECO:0000256" key="4">
    <source>
        <dbReference type="ARBA" id="ARBA00022723"/>
    </source>
</evidence>
<feature type="compositionally biased region" description="Gly residues" evidence="9">
    <location>
        <begin position="448"/>
        <end position="458"/>
    </location>
</feature>
<keyword evidence="2" id="KW-1003">Cell membrane</keyword>
<organism evidence="14 15">
    <name type="scientific">Streptomyces thermoviolaceus subsp. thermoviolaceus</name>
    <dbReference type="NCBI Taxonomy" id="66860"/>
    <lineage>
        <taxon>Bacteria</taxon>
        <taxon>Bacillati</taxon>
        <taxon>Actinomycetota</taxon>
        <taxon>Actinomycetes</taxon>
        <taxon>Kitasatosporales</taxon>
        <taxon>Streptomycetaceae</taxon>
        <taxon>Streptomyces</taxon>
    </lineage>
</organism>
<name>A0ABX0YUU0_STRTL</name>
<feature type="domain" description="Copper resistance protein D" evidence="13">
    <location>
        <begin position="340"/>
        <end position="416"/>
    </location>
</feature>
<feature type="compositionally biased region" description="Low complexity" evidence="9">
    <location>
        <begin position="480"/>
        <end position="491"/>
    </location>
</feature>
<dbReference type="Pfam" id="PF05425">
    <property type="entry name" value="CopD"/>
    <property type="match status" value="1"/>
</dbReference>
<evidence type="ECO:0000256" key="7">
    <source>
        <dbReference type="ARBA" id="ARBA00023008"/>
    </source>
</evidence>
<dbReference type="EMBL" id="JAATEL010000016">
    <property type="protein sequence ID" value="NJP15787.1"/>
    <property type="molecule type" value="Genomic_DNA"/>
</dbReference>
<feature type="transmembrane region" description="Helical" evidence="10">
    <location>
        <begin position="308"/>
        <end position="329"/>
    </location>
</feature>
<sequence>MTRTVAPRARTLVLLLLAAAGLLLAGAGPASAHAVLTGSDPRQGAVVDRAPAQVSLTFSEKVTFNPGSPRVLDPHGKRVDTGQVAATGESTYAVRLRDGLADGTYTVTYQVVSADSHPVAGAYTFSVGAPSATSVTVGGREAGGGAVGVLYGIGRYVSYAGYVVLAGGAAFVLACWPGGAGVRVVQRVVVGGWVALTAATLALLLLRGAYTTSGGLGDVVDLDLLGQVLQTKAGAALLGRLLLLAAAALFVAVLFGMFDKRAGQDRRRLTTGLAIAGVLIAAGLATSWAVAEHASTGLQPAVAMPVDVIHLLAVAAWFGGLVTLLTVLHRAPAGTPVPAGAVRRFSTVAFGAVLALVATGTYQAWRQVGSWSALTGTRYGQLLLVKVALVLALVALARFSRRWTARLAEAEDGHVQAVEKRGAPDGPGQLTAEATKQSSDEGTEHGSGEGTGAAGTGGETVSRSAGTPGGGTATLDPRRAAQLARQRAAMEAARRRRERDADPNRSGLRRSVLAEAAVAVVVLAVTTVLTQTEPARTRQEAAAAPSSSASAASTGPVALRLPFDTGGPRGKGVVQLDVEPARVGGNEMHVHVEGPDGQPLDVPEITVALTLPAQHLGPLPVAVERIAAGHWAATGVQIPMAGDWKVAVSVRTSDFDEVTVTRNAQIG</sequence>
<keyword evidence="15" id="KW-1185">Reference proteome</keyword>
<keyword evidence="7" id="KW-0186">Copper</keyword>
<evidence type="ECO:0008006" key="16">
    <source>
        <dbReference type="Google" id="ProtNLM"/>
    </source>
</evidence>
<keyword evidence="3 10" id="KW-0812">Transmembrane</keyword>
<feature type="region of interest" description="Disordered" evidence="9">
    <location>
        <begin position="534"/>
        <end position="564"/>
    </location>
</feature>
<keyword evidence="8 10" id="KW-0472">Membrane</keyword>
<feature type="compositionally biased region" description="Basic and acidic residues" evidence="9">
    <location>
        <begin position="413"/>
        <end position="423"/>
    </location>
</feature>
<dbReference type="PANTHER" id="PTHR34820:SF4">
    <property type="entry name" value="INNER MEMBRANE PROTEIN YEBZ"/>
    <property type="match status" value="1"/>
</dbReference>